<dbReference type="KEGG" id="gur:Gura_3173"/>
<dbReference type="AlphaFoldDB" id="A5G6B6"/>
<dbReference type="Proteomes" id="UP000006695">
    <property type="component" value="Chromosome"/>
</dbReference>
<dbReference type="InterPro" id="IPR043519">
    <property type="entry name" value="NT_sf"/>
</dbReference>
<dbReference type="EMBL" id="CP000698">
    <property type="protein sequence ID" value="ABQ27334.1"/>
    <property type="molecule type" value="Genomic_DNA"/>
</dbReference>
<gene>
    <name evidence="2" type="ordered locus">Gura_3173</name>
</gene>
<dbReference type="RefSeq" id="WP_011940000.1">
    <property type="nucleotide sequence ID" value="NC_009483.1"/>
</dbReference>
<dbReference type="Pfam" id="PF18765">
    <property type="entry name" value="Polbeta"/>
    <property type="match status" value="1"/>
</dbReference>
<sequence>MPLSSDKLSRMADYQRRLQRQKSDALAIRKAQALEEVQTLVSKFILLDPTITRVILFGSLARNDASSLDFDIDLAVSCSGERFLEIVSIALDSPFKVDVVDLSTADDRIKSAVAREGIVLYEK</sequence>
<protein>
    <submittedName>
        <fullName evidence="2">DNA polymerase, beta domain protein region</fullName>
    </submittedName>
</protein>
<organism evidence="2 3">
    <name type="scientific">Geotalea uraniireducens (strain Rf4)</name>
    <name type="common">Geobacter uraniireducens</name>
    <dbReference type="NCBI Taxonomy" id="351605"/>
    <lineage>
        <taxon>Bacteria</taxon>
        <taxon>Pseudomonadati</taxon>
        <taxon>Thermodesulfobacteriota</taxon>
        <taxon>Desulfuromonadia</taxon>
        <taxon>Geobacterales</taxon>
        <taxon>Geobacteraceae</taxon>
        <taxon>Geotalea</taxon>
    </lineage>
</organism>
<dbReference type="OrthoDB" id="9803106at2"/>
<feature type="domain" description="Polymerase beta nucleotidyltransferase" evidence="1">
    <location>
        <begin position="48"/>
        <end position="123"/>
    </location>
</feature>
<dbReference type="CDD" id="cd05403">
    <property type="entry name" value="NT_KNTase_like"/>
    <property type="match status" value="1"/>
</dbReference>
<dbReference type="InterPro" id="IPR041633">
    <property type="entry name" value="Polbeta"/>
</dbReference>
<proteinExistence type="predicted"/>
<evidence type="ECO:0000259" key="1">
    <source>
        <dbReference type="Pfam" id="PF18765"/>
    </source>
</evidence>
<keyword evidence="3" id="KW-1185">Reference proteome</keyword>
<dbReference type="HOGENOM" id="CLU_2011984_0_0_7"/>
<dbReference type="SUPFAM" id="SSF81301">
    <property type="entry name" value="Nucleotidyltransferase"/>
    <property type="match status" value="1"/>
</dbReference>
<evidence type="ECO:0000313" key="3">
    <source>
        <dbReference type="Proteomes" id="UP000006695"/>
    </source>
</evidence>
<name>A5G6B6_GEOUR</name>
<dbReference type="STRING" id="351605.Gura_3173"/>
<accession>A5G6B6</accession>
<reference evidence="2 3" key="1">
    <citation type="submission" date="2007-05" db="EMBL/GenBank/DDBJ databases">
        <title>Complete sequence of Geobacter uraniireducens Rf4.</title>
        <authorList>
            <consortium name="US DOE Joint Genome Institute"/>
            <person name="Copeland A."/>
            <person name="Lucas S."/>
            <person name="Lapidus A."/>
            <person name="Barry K."/>
            <person name="Detter J.C."/>
            <person name="Glavina del Rio T."/>
            <person name="Hammon N."/>
            <person name="Israni S."/>
            <person name="Dalin E."/>
            <person name="Tice H."/>
            <person name="Pitluck S."/>
            <person name="Chertkov O."/>
            <person name="Brettin T."/>
            <person name="Bruce D."/>
            <person name="Han C."/>
            <person name="Schmutz J."/>
            <person name="Larimer F."/>
            <person name="Land M."/>
            <person name="Hauser L."/>
            <person name="Kyrpides N."/>
            <person name="Mikhailova N."/>
            <person name="Shelobolina E."/>
            <person name="Aklujkar M."/>
            <person name="Lovley D."/>
            <person name="Richardson P."/>
        </authorList>
    </citation>
    <scope>NUCLEOTIDE SEQUENCE [LARGE SCALE GENOMIC DNA]</scope>
    <source>
        <strain evidence="2 3">Rf4</strain>
    </source>
</reference>
<evidence type="ECO:0000313" key="2">
    <source>
        <dbReference type="EMBL" id="ABQ27334.1"/>
    </source>
</evidence>
<dbReference type="Gene3D" id="3.30.460.10">
    <property type="entry name" value="Beta Polymerase, domain 2"/>
    <property type="match status" value="1"/>
</dbReference>